<dbReference type="NCBIfam" id="TIGR04056">
    <property type="entry name" value="OMP_RagA_SusC"/>
    <property type="match status" value="1"/>
</dbReference>
<dbReference type="Pfam" id="PF13715">
    <property type="entry name" value="CarbopepD_reg_2"/>
    <property type="match status" value="1"/>
</dbReference>
<reference evidence="9 10" key="1">
    <citation type="submission" date="2016-11" db="EMBL/GenBank/DDBJ databases">
        <authorList>
            <person name="Jaros S."/>
            <person name="Januszkiewicz K."/>
            <person name="Wedrychowicz H."/>
        </authorList>
    </citation>
    <scope>NUCLEOTIDE SEQUENCE [LARGE SCALE GENOMIC DNA]</scope>
    <source>
        <strain evidence="9 10">DSM 26910</strain>
    </source>
</reference>
<dbReference type="InterPro" id="IPR008969">
    <property type="entry name" value="CarboxyPept-like_regulatory"/>
</dbReference>
<dbReference type="STRING" id="1484053.SAMN05444274_105158"/>
<dbReference type="Gene3D" id="2.60.40.1120">
    <property type="entry name" value="Carboxypeptidase-like, regulatory domain"/>
    <property type="match status" value="1"/>
</dbReference>
<evidence type="ECO:0000256" key="6">
    <source>
        <dbReference type="ARBA" id="ARBA00023237"/>
    </source>
</evidence>
<dbReference type="PROSITE" id="PS52016">
    <property type="entry name" value="TONB_DEPENDENT_REC_3"/>
    <property type="match status" value="1"/>
</dbReference>
<accession>A0A1M5BHS5</accession>
<dbReference type="NCBIfam" id="TIGR04057">
    <property type="entry name" value="SusC_RagA_signa"/>
    <property type="match status" value="1"/>
</dbReference>
<dbReference type="GO" id="GO:0009279">
    <property type="term" value="C:cell outer membrane"/>
    <property type="evidence" value="ECO:0007669"/>
    <property type="project" value="UniProtKB-SubCell"/>
</dbReference>
<protein>
    <submittedName>
        <fullName evidence="9">TonB-linked outer membrane protein, SusC/RagA family</fullName>
    </submittedName>
</protein>
<dbReference type="InterPro" id="IPR012910">
    <property type="entry name" value="Plug_dom"/>
</dbReference>
<dbReference type="Pfam" id="PF07715">
    <property type="entry name" value="Plug"/>
    <property type="match status" value="1"/>
</dbReference>
<evidence type="ECO:0000313" key="10">
    <source>
        <dbReference type="Proteomes" id="UP000184164"/>
    </source>
</evidence>
<keyword evidence="3 7" id="KW-1134">Transmembrane beta strand</keyword>
<dbReference type="FunFam" id="2.170.130.10:FF:000003">
    <property type="entry name" value="SusC/RagA family TonB-linked outer membrane protein"/>
    <property type="match status" value="1"/>
</dbReference>
<keyword evidence="4 7" id="KW-0812">Transmembrane</keyword>
<name>A0A1M5BHS5_9BACT</name>
<dbReference type="InterPro" id="IPR011662">
    <property type="entry name" value="Secretin/TonB_short_N"/>
</dbReference>
<evidence type="ECO:0000259" key="8">
    <source>
        <dbReference type="SMART" id="SM00965"/>
    </source>
</evidence>
<keyword evidence="2 7" id="KW-0813">Transport</keyword>
<evidence type="ECO:0000313" key="9">
    <source>
        <dbReference type="EMBL" id="SHF42144.1"/>
    </source>
</evidence>
<dbReference type="InterPro" id="IPR037066">
    <property type="entry name" value="Plug_dom_sf"/>
</dbReference>
<evidence type="ECO:0000256" key="5">
    <source>
        <dbReference type="ARBA" id="ARBA00023136"/>
    </source>
</evidence>
<evidence type="ECO:0000256" key="3">
    <source>
        <dbReference type="ARBA" id="ARBA00022452"/>
    </source>
</evidence>
<dbReference type="EMBL" id="FQUM01000005">
    <property type="protein sequence ID" value="SHF42144.1"/>
    <property type="molecule type" value="Genomic_DNA"/>
</dbReference>
<dbReference type="Gene3D" id="2.40.170.20">
    <property type="entry name" value="TonB-dependent receptor, beta-barrel domain"/>
    <property type="match status" value="1"/>
</dbReference>
<comment type="similarity">
    <text evidence="7">Belongs to the TonB-dependent receptor family.</text>
</comment>
<evidence type="ECO:0000256" key="1">
    <source>
        <dbReference type="ARBA" id="ARBA00004571"/>
    </source>
</evidence>
<gene>
    <name evidence="9" type="ORF">SAMN05444274_105158</name>
</gene>
<dbReference type="AlphaFoldDB" id="A0A1M5BHS5"/>
<dbReference type="SUPFAM" id="SSF49464">
    <property type="entry name" value="Carboxypeptidase regulatory domain-like"/>
    <property type="match status" value="1"/>
</dbReference>
<sequence>MKILCSNRPTLIKLWATKTFRTMRLTLYALILTAAQSYALSGYAQATRLNLEMENTTVREVLAEIENMSEFRFLFNSKIVDVDRVLNVDFNDLTIDKALDRIFRGTDAAYRIIDRQVVLFSKDEPVLGSTEAAQQGVISGKVADIGGQPLPGVTVIIKGTTRGTITDTNGFYTLSEVPADATLIFSFVGMRTQEIGVGNQASVNVTMAEDAIGLDEVIVVGFGTQKKADLTGAVSSVQGEELLKRIDVSNTAAAMQGLSPGLTIQNFAGEPGREDIRIRIRGNGTLNNSDPLVLIDGVERSLSTVEPSDIETMSILKDAASAAIYGSRAANGVILITTKRGTTDGTIVNYHYSVGFQNVLGYPEAADIESWLNLENEAQVNAGGQPLWSQDYISKVLSGSDPINYPFTVYEDYLFHKNSPQQRHSISLTSGGKNGRIFASVNYLDQDGIINRFNNKRLSARINSDLFITDKLTANFNLNYMNKKATGPGHTAQRLVQAMLHMNRSIVGRYPDGTWDLISGQWNAVAMMDNGERVLDRNEIVSQVGLEYKILPSLSFKGDVTLKAYGESESTFMNSLAGMRSYKTGELVTVGGWFAVNNLTESQENSKEWSQRAYLNFNENFEKHNIEATVGYEGITSDTLNVVGYRQGFYNNELRDLNSGGATGQTATGSRKESALQSFFGRVNYSFDSKYLFQANVRYDGSSRFASGKRWGFFPSFSAGWRVSQESFLIDNKTISNLRLRASWGQLGNQNIGLYRYLNTYNLEQPYAFNGESVSGAAITVAGNPSITWETTTMTNIGFDLGLVDNRVEVIAEYFNNLTTDILLDLPIAPTVGVEAPTQNAASVSNKGYEITVRYFSPKRNDGGFQYSVGLNFSDVVNKIEDLHGTGPYFPDKFSVWEEGYSMNSLRGLVSPGLYRNESDWSKYPTKLVPQVTTGDIIYKDLNNDGVISQTLYPTGDQLVIANEDPRYEFGINVNASYKAFDFTMFLQGVLQKWHALDGALMEGPNWGNFIPAVMAKETYHPTRNPEGTWPLVTYGNSWNLAQSDFWLQDSRYMRLKNIQVGYTIKPSNYISNLRVYVSGENLVTFTPSELFDPETPRGRSQFFPHSKIVSAGVNITF</sequence>
<dbReference type="Pfam" id="PF07660">
    <property type="entry name" value="STN"/>
    <property type="match status" value="1"/>
</dbReference>
<proteinExistence type="inferred from homology"/>
<dbReference type="InterPro" id="IPR039426">
    <property type="entry name" value="TonB-dep_rcpt-like"/>
</dbReference>
<dbReference type="SMART" id="SM00965">
    <property type="entry name" value="STN"/>
    <property type="match status" value="1"/>
</dbReference>
<evidence type="ECO:0000256" key="2">
    <source>
        <dbReference type="ARBA" id="ARBA00022448"/>
    </source>
</evidence>
<dbReference type="InterPro" id="IPR036942">
    <property type="entry name" value="Beta-barrel_TonB_sf"/>
</dbReference>
<dbReference type="InterPro" id="IPR023997">
    <property type="entry name" value="TonB-dep_OMP_SusC/RagA_CS"/>
</dbReference>
<keyword evidence="10" id="KW-1185">Reference proteome</keyword>
<feature type="domain" description="Secretin/TonB short N-terminal" evidence="8">
    <location>
        <begin position="71"/>
        <end position="122"/>
    </location>
</feature>
<keyword evidence="6 7" id="KW-0998">Cell outer membrane</keyword>
<keyword evidence="5 7" id="KW-0472">Membrane</keyword>
<organism evidence="9 10">
    <name type="scientific">Mariniphaga anaerophila</name>
    <dbReference type="NCBI Taxonomy" id="1484053"/>
    <lineage>
        <taxon>Bacteria</taxon>
        <taxon>Pseudomonadati</taxon>
        <taxon>Bacteroidota</taxon>
        <taxon>Bacteroidia</taxon>
        <taxon>Marinilabiliales</taxon>
        <taxon>Prolixibacteraceae</taxon>
        <taxon>Mariniphaga</taxon>
    </lineage>
</organism>
<dbReference type="OrthoDB" id="9768177at2"/>
<evidence type="ECO:0000256" key="7">
    <source>
        <dbReference type="PROSITE-ProRule" id="PRU01360"/>
    </source>
</evidence>
<dbReference type="Gene3D" id="2.170.130.10">
    <property type="entry name" value="TonB-dependent receptor, plug domain"/>
    <property type="match status" value="1"/>
</dbReference>
<dbReference type="SUPFAM" id="SSF56935">
    <property type="entry name" value="Porins"/>
    <property type="match status" value="1"/>
</dbReference>
<evidence type="ECO:0000256" key="4">
    <source>
        <dbReference type="ARBA" id="ARBA00022692"/>
    </source>
</evidence>
<dbReference type="Proteomes" id="UP000184164">
    <property type="component" value="Unassembled WGS sequence"/>
</dbReference>
<dbReference type="InterPro" id="IPR023996">
    <property type="entry name" value="TonB-dep_OMP_SusC/RagA"/>
</dbReference>
<comment type="subcellular location">
    <subcellularLocation>
        <location evidence="1 7">Cell outer membrane</location>
        <topology evidence="1 7">Multi-pass membrane protein</topology>
    </subcellularLocation>
</comment>